<dbReference type="Gene3D" id="1.10.8.500">
    <property type="entry name" value="HAMP domain in histidine kinase"/>
    <property type="match status" value="1"/>
</dbReference>
<dbReference type="InterPro" id="IPR036890">
    <property type="entry name" value="HATPase_C_sf"/>
</dbReference>
<evidence type="ECO:0000256" key="2">
    <source>
        <dbReference type="ARBA" id="ARBA00004651"/>
    </source>
</evidence>
<dbReference type="InterPro" id="IPR003660">
    <property type="entry name" value="HAMP_dom"/>
</dbReference>
<proteinExistence type="predicted"/>
<dbReference type="SUPFAM" id="SSF55874">
    <property type="entry name" value="ATPase domain of HSP90 chaperone/DNA topoisomerase II/histidine kinase"/>
    <property type="match status" value="1"/>
</dbReference>
<feature type="domain" description="Histidine kinase" evidence="11">
    <location>
        <begin position="263"/>
        <end position="473"/>
    </location>
</feature>
<accession>A0A4Q1SAT8</accession>
<keyword evidence="10" id="KW-0472">Membrane</keyword>
<dbReference type="GO" id="GO:0000155">
    <property type="term" value="F:phosphorelay sensor kinase activity"/>
    <property type="evidence" value="ECO:0007669"/>
    <property type="project" value="InterPro"/>
</dbReference>
<dbReference type="SMART" id="SM00388">
    <property type="entry name" value="HisKA"/>
    <property type="match status" value="1"/>
</dbReference>
<comment type="caution">
    <text evidence="13">The sequence shown here is derived from an EMBL/GenBank/DDBJ whole genome shotgun (WGS) entry which is preliminary data.</text>
</comment>
<evidence type="ECO:0000259" key="11">
    <source>
        <dbReference type="PROSITE" id="PS50109"/>
    </source>
</evidence>
<dbReference type="SMART" id="SM00304">
    <property type="entry name" value="HAMP"/>
    <property type="match status" value="1"/>
</dbReference>
<dbReference type="Pfam" id="PF00672">
    <property type="entry name" value="HAMP"/>
    <property type="match status" value="1"/>
</dbReference>
<dbReference type="InterPro" id="IPR036097">
    <property type="entry name" value="HisK_dim/P_sf"/>
</dbReference>
<keyword evidence="6" id="KW-0808">Transferase</keyword>
<comment type="catalytic activity">
    <reaction evidence="1">
        <text>ATP + protein L-histidine = ADP + protein N-phospho-L-histidine.</text>
        <dbReference type="EC" id="2.7.13.3"/>
    </reaction>
</comment>
<feature type="domain" description="HAMP" evidence="12">
    <location>
        <begin position="203"/>
        <end position="255"/>
    </location>
</feature>
<keyword evidence="4" id="KW-1003">Cell membrane</keyword>
<dbReference type="PANTHER" id="PTHR44936">
    <property type="entry name" value="SENSOR PROTEIN CREC"/>
    <property type="match status" value="1"/>
</dbReference>
<dbReference type="PROSITE" id="PS50885">
    <property type="entry name" value="HAMP"/>
    <property type="match status" value="1"/>
</dbReference>
<feature type="transmembrane region" description="Helical" evidence="10">
    <location>
        <begin position="184"/>
        <end position="207"/>
    </location>
</feature>
<dbReference type="CDD" id="cd00082">
    <property type="entry name" value="HisKA"/>
    <property type="match status" value="1"/>
</dbReference>
<dbReference type="Proteomes" id="UP000290253">
    <property type="component" value="Unassembled WGS sequence"/>
</dbReference>
<evidence type="ECO:0000259" key="12">
    <source>
        <dbReference type="PROSITE" id="PS50885"/>
    </source>
</evidence>
<evidence type="ECO:0000313" key="13">
    <source>
        <dbReference type="EMBL" id="RXS94268.1"/>
    </source>
</evidence>
<dbReference type="EC" id="2.7.13.3" evidence="3"/>
<dbReference type="InterPro" id="IPR004358">
    <property type="entry name" value="Sig_transdc_His_kin-like_C"/>
</dbReference>
<keyword evidence="10" id="KW-1133">Transmembrane helix</keyword>
<dbReference type="GO" id="GO:0005886">
    <property type="term" value="C:plasma membrane"/>
    <property type="evidence" value="ECO:0007669"/>
    <property type="project" value="UniProtKB-SubCell"/>
</dbReference>
<keyword evidence="14" id="KW-1185">Reference proteome</keyword>
<evidence type="ECO:0000256" key="8">
    <source>
        <dbReference type="ARBA" id="ARBA00022777"/>
    </source>
</evidence>
<evidence type="ECO:0000313" key="14">
    <source>
        <dbReference type="Proteomes" id="UP000290253"/>
    </source>
</evidence>
<keyword evidence="9" id="KW-0067">ATP-binding</keyword>
<dbReference type="InterPro" id="IPR050980">
    <property type="entry name" value="2C_sensor_his_kinase"/>
</dbReference>
<evidence type="ECO:0000256" key="4">
    <source>
        <dbReference type="ARBA" id="ARBA00022475"/>
    </source>
</evidence>
<keyword evidence="5" id="KW-0597">Phosphoprotein</keyword>
<keyword evidence="8 13" id="KW-0418">Kinase</keyword>
<dbReference type="CDD" id="cd06225">
    <property type="entry name" value="HAMP"/>
    <property type="match status" value="1"/>
</dbReference>
<name>A0A4Q1SAT8_9BACT</name>
<dbReference type="SMART" id="SM00387">
    <property type="entry name" value="HATPase_c"/>
    <property type="match status" value="1"/>
</dbReference>
<evidence type="ECO:0000256" key="5">
    <source>
        <dbReference type="ARBA" id="ARBA00022553"/>
    </source>
</evidence>
<feature type="transmembrane region" description="Helical" evidence="10">
    <location>
        <begin position="48"/>
        <end position="71"/>
    </location>
</feature>
<evidence type="ECO:0000256" key="1">
    <source>
        <dbReference type="ARBA" id="ARBA00000085"/>
    </source>
</evidence>
<evidence type="ECO:0000256" key="9">
    <source>
        <dbReference type="ARBA" id="ARBA00022840"/>
    </source>
</evidence>
<reference evidence="13 14" key="1">
    <citation type="journal article" date="2016" name="Int. J. Syst. Evol. Microbiol.">
        <title>Acidipila dinghuensis sp. nov., an acidobacterium isolated from forest soil.</title>
        <authorList>
            <person name="Jiang Y.W."/>
            <person name="Wang J."/>
            <person name="Chen M.H."/>
            <person name="Lv Y.Y."/>
            <person name="Qiu L.H."/>
        </authorList>
    </citation>
    <scope>NUCLEOTIDE SEQUENCE [LARGE SCALE GENOMIC DNA]</scope>
    <source>
        <strain evidence="13 14">DHOF10</strain>
    </source>
</reference>
<dbReference type="PRINTS" id="PR00344">
    <property type="entry name" value="BCTRLSENSOR"/>
</dbReference>
<dbReference type="OrthoDB" id="9813151at2"/>
<dbReference type="InterPro" id="IPR003594">
    <property type="entry name" value="HATPase_dom"/>
</dbReference>
<dbReference type="GO" id="GO:0005524">
    <property type="term" value="F:ATP binding"/>
    <property type="evidence" value="ECO:0007669"/>
    <property type="project" value="UniProtKB-KW"/>
</dbReference>
<keyword evidence="7" id="KW-0547">Nucleotide-binding</keyword>
<dbReference type="Pfam" id="PF00512">
    <property type="entry name" value="HisKA"/>
    <property type="match status" value="1"/>
</dbReference>
<protein>
    <recommendedName>
        <fullName evidence="3">histidine kinase</fullName>
        <ecNumber evidence="3">2.7.13.3</ecNumber>
    </recommendedName>
</protein>
<evidence type="ECO:0000256" key="3">
    <source>
        <dbReference type="ARBA" id="ARBA00012438"/>
    </source>
</evidence>
<evidence type="ECO:0000256" key="7">
    <source>
        <dbReference type="ARBA" id="ARBA00022741"/>
    </source>
</evidence>
<dbReference type="InterPro" id="IPR003661">
    <property type="entry name" value="HisK_dim/P_dom"/>
</dbReference>
<evidence type="ECO:0000256" key="10">
    <source>
        <dbReference type="SAM" id="Phobius"/>
    </source>
</evidence>
<dbReference type="Gene3D" id="1.10.287.130">
    <property type="match status" value="1"/>
</dbReference>
<sequence>MIAASMCTSAAFGQNLAKTPPAFRLFAASDTRCTRQSKGCRSLFRRSILIGVTAAYLISLTCGLLVAHFLAQKSYEMYVAPTFEAMDRLELNEARSALQAHGPDALAEYLRSLDRAFGGRHFLLSANGTDLITGNSLAGLLPRATDLRYRGYFHGVFHLAQRSDDGQFCFAVVGTAIQTGPATWGYFAVCMIVTTGLLLFSLLYLVFPLRRIRDALHAFGKGQMELRIASHREDEIGQVAANFNAMAERVEQSFRTERLLLQDISHELRAPLARLSLAVHLAKQQRQDDLTAQIETNVKKLSALVGEITEFHQRWSAIENQAPLQDADLEQIVRNAVQDASIEASSRSVTIELQSSSMILHNTRPELIGRVLENVLRNAIVHSSPGSHIEVAMHHQLNEAIVTVRDFGGGVPPERLERIFDPFYREEDSQSERPGLGLGLSIARRGVQWHGGTLHAENASPGLRLIAIFPLNEKANAPSAKQR</sequence>
<dbReference type="PANTHER" id="PTHR44936:SF10">
    <property type="entry name" value="SENSOR PROTEIN RSTB"/>
    <property type="match status" value="1"/>
</dbReference>
<keyword evidence="10" id="KW-0812">Transmembrane</keyword>
<gene>
    <name evidence="13" type="ORF">ESZ00_14280</name>
</gene>
<comment type="subcellular location">
    <subcellularLocation>
        <location evidence="2">Cell membrane</location>
        <topology evidence="2">Multi-pass membrane protein</topology>
    </subcellularLocation>
</comment>
<dbReference type="PROSITE" id="PS50109">
    <property type="entry name" value="HIS_KIN"/>
    <property type="match status" value="1"/>
</dbReference>
<dbReference type="InterPro" id="IPR005467">
    <property type="entry name" value="His_kinase_dom"/>
</dbReference>
<organism evidence="13 14">
    <name type="scientific">Silvibacterium dinghuense</name>
    <dbReference type="NCBI Taxonomy" id="1560006"/>
    <lineage>
        <taxon>Bacteria</taxon>
        <taxon>Pseudomonadati</taxon>
        <taxon>Acidobacteriota</taxon>
        <taxon>Terriglobia</taxon>
        <taxon>Terriglobales</taxon>
        <taxon>Acidobacteriaceae</taxon>
        <taxon>Silvibacterium</taxon>
    </lineage>
</organism>
<dbReference type="SUPFAM" id="SSF158472">
    <property type="entry name" value="HAMP domain-like"/>
    <property type="match status" value="1"/>
</dbReference>
<dbReference type="Pfam" id="PF02518">
    <property type="entry name" value="HATPase_c"/>
    <property type="match status" value="1"/>
</dbReference>
<dbReference type="EMBL" id="SDMK01000003">
    <property type="protein sequence ID" value="RXS94268.1"/>
    <property type="molecule type" value="Genomic_DNA"/>
</dbReference>
<evidence type="ECO:0000256" key="6">
    <source>
        <dbReference type="ARBA" id="ARBA00022679"/>
    </source>
</evidence>
<dbReference type="Gene3D" id="3.30.565.10">
    <property type="entry name" value="Histidine kinase-like ATPase, C-terminal domain"/>
    <property type="match status" value="1"/>
</dbReference>
<dbReference type="AlphaFoldDB" id="A0A4Q1SAT8"/>
<dbReference type="SUPFAM" id="SSF47384">
    <property type="entry name" value="Homodimeric domain of signal transducing histidine kinase"/>
    <property type="match status" value="1"/>
</dbReference>